<dbReference type="Pfam" id="PF02826">
    <property type="entry name" value="2-Hacid_dh_C"/>
    <property type="match status" value="1"/>
</dbReference>
<evidence type="ECO:0000256" key="4">
    <source>
        <dbReference type="ARBA" id="ARBA00023096"/>
    </source>
</evidence>
<dbReference type="InterPro" id="IPR020921">
    <property type="entry name" value="Erythronate-4-P_DHase"/>
</dbReference>
<evidence type="ECO:0000256" key="1">
    <source>
        <dbReference type="ARBA" id="ARBA00022490"/>
    </source>
</evidence>
<comment type="subunit">
    <text evidence="5">Homodimer.</text>
</comment>
<evidence type="ECO:0000313" key="9">
    <source>
        <dbReference type="Proteomes" id="UP000219353"/>
    </source>
</evidence>
<comment type="function">
    <text evidence="5">Catalyzes the oxidation of erythronate-4-phosphate to 3-hydroxy-2-oxo-4-phosphonooxybutanoate.</text>
</comment>
<sequence length="376" mass="41499">MPMKIYADENMPLVAEFFGHLGPVTLFNGRAVTASALADAEVLLVRSVTPVNQALLAANKTLQFVGTATIGMDHIDKLYLAERGISFSSAPGCNAQSVVEYVLSALWYLAEKYQWQLSSKTLGIVGVGHIGQRLADAAAALDMQLLLCDPPRAATEADFNHTSFTELCRQADIISFHTPMVKTGPAPSWHLLNAQTLAMLKPECALINASRGAVIDNDALLQALKQQLRPVVLDVWEQEPDILQPLLPYLDIATAHIAGHSIEGKARGTAMLYQRLCQKLDQAPLMQLTDLLAVPAVEKVHISDNFGLPDVQNLARMLYDVRRDDALFRFHIQREGFDWLRKSYPPRREFSSLQLTGSKVPLWMAQLGFTSQQKGV</sequence>
<evidence type="ECO:0000256" key="5">
    <source>
        <dbReference type="HAMAP-Rule" id="MF_01825"/>
    </source>
</evidence>
<gene>
    <name evidence="5" type="primary">pdxB</name>
    <name evidence="8" type="ORF">SAMN06297280_2858</name>
</gene>
<keyword evidence="3 5" id="KW-0520">NAD</keyword>
<keyword evidence="4 5" id="KW-0664">Pyridoxine biosynthesis</keyword>
<dbReference type="HAMAP" id="MF_01825">
    <property type="entry name" value="PdxB"/>
    <property type="match status" value="1"/>
</dbReference>
<dbReference type="Pfam" id="PF11890">
    <property type="entry name" value="DUF3410"/>
    <property type="match status" value="1"/>
</dbReference>
<dbReference type="SUPFAM" id="SSF52283">
    <property type="entry name" value="Formate/glycerate dehydrogenase catalytic domain-like"/>
    <property type="match status" value="1"/>
</dbReference>
<comment type="catalytic activity">
    <reaction evidence="5">
        <text>4-phospho-D-erythronate + NAD(+) = (R)-3-hydroxy-2-oxo-4-phosphooxybutanoate + NADH + H(+)</text>
        <dbReference type="Rhea" id="RHEA:18829"/>
        <dbReference type="ChEBI" id="CHEBI:15378"/>
        <dbReference type="ChEBI" id="CHEBI:57540"/>
        <dbReference type="ChEBI" id="CHEBI:57945"/>
        <dbReference type="ChEBI" id="CHEBI:58538"/>
        <dbReference type="ChEBI" id="CHEBI:58766"/>
        <dbReference type="EC" id="1.1.1.290"/>
    </reaction>
</comment>
<keyword evidence="1 5" id="KW-0963">Cytoplasm</keyword>
<dbReference type="Gene3D" id="3.40.50.720">
    <property type="entry name" value="NAD(P)-binding Rossmann-like Domain"/>
    <property type="match status" value="2"/>
</dbReference>
<dbReference type="InterPro" id="IPR029752">
    <property type="entry name" value="D-isomer_DH_CS1"/>
</dbReference>
<feature type="domain" description="D-isomer specific 2-hydroxyacid dehydrogenase NAD-binding" evidence="6">
    <location>
        <begin position="110"/>
        <end position="257"/>
    </location>
</feature>
<evidence type="ECO:0000313" key="8">
    <source>
        <dbReference type="EMBL" id="SNY55394.1"/>
    </source>
</evidence>
<dbReference type="PANTHER" id="PTHR42938">
    <property type="entry name" value="FORMATE DEHYDROGENASE 1"/>
    <property type="match status" value="1"/>
</dbReference>
<evidence type="ECO:0000259" key="6">
    <source>
        <dbReference type="Pfam" id="PF02826"/>
    </source>
</evidence>
<dbReference type="GO" id="GO:0033711">
    <property type="term" value="F:4-phosphoerythronate dehydrogenase activity"/>
    <property type="evidence" value="ECO:0007669"/>
    <property type="project" value="UniProtKB-EC"/>
</dbReference>
<feature type="active site" evidence="5">
    <location>
        <position position="211"/>
    </location>
</feature>
<evidence type="ECO:0000256" key="3">
    <source>
        <dbReference type="ARBA" id="ARBA00023027"/>
    </source>
</evidence>
<feature type="binding site" evidence="5">
    <location>
        <position position="234"/>
    </location>
    <ligand>
        <name>NAD(+)</name>
        <dbReference type="ChEBI" id="CHEBI:57540"/>
    </ligand>
</feature>
<evidence type="ECO:0000259" key="7">
    <source>
        <dbReference type="Pfam" id="PF11890"/>
    </source>
</evidence>
<dbReference type="InterPro" id="IPR006140">
    <property type="entry name" value="D-isomer_DH_NAD-bd"/>
</dbReference>
<feature type="binding site" evidence="5">
    <location>
        <position position="259"/>
    </location>
    <ligand>
        <name>NAD(+)</name>
        <dbReference type="ChEBI" id="CHEBI:57540"/>
    </ligand>
</feature>
<dbReference type="Gene3D" id="3.30.1370.170">
    <property type="match status" value="1"/>
</dbReference>
<accession>A0A285J536</accession>
<dbReference type="InterPro" id="IPR024531">
    <property type="entry name" value="Erythronate-4-P_DHase_dimer"/>
</dbReference>
<comment type="caution">
    <text evidence="5">Lacks conserved residue(s) required for the propagation of feature annotation.</text>
</comment>
<dbReference type="GO" id="GO:0008615">
    <property type="term" value="P:pyridoxine biosynthetic process"/>
    <property type="evidence" value="ECO:0007669"/>
    <property type="project" value="UniProtKB-UniRule"/>
</dbReference>
<comment type="pathway">
    <text evidence="5">Cofactor biosynthesis; pyridoxine 5'-phosphate biosynthesis; pyridoxine 5'-phosphate from D-erythrose 4-phosphate: step 2/5.</text>
</comment>
<feature type="binding site" evidence="5">
    <location>
        <position position="69"/>
    </location>
    <ligand>
        <name>substrate</name>
    </ligand>
</feature>
<dbReference type="GO" id="GO:0036001">
    <property type="term" value="P:'de novo' pyridoxal 5'-phosphate biosynthetic process"/>
    <property type="evidence" value="ECO:0007669"/>
    <property type="project" value="TreeGrafter"/>
</dbReference>
<dbReference type="GO" id="GO:0005829">
    <property type="term" value="C:cytosol"/>
    <property type="evidence" value="ECO:0007669"/>
    <property type="project" value="TreeGrafter"/>
</dbReference>
<reference evidence="9" key="1">
    <citation type="submission" date="2017-09" db="EMBL/GenBank/DDBJ databases">
        <authorList>
            <person name="Varghese N."/>
            <person name="Submissions S."/>
        </authorList>
    </citation>
    <scope>NUCLEOTIDE SEQUENCE [LARGE SCALE GENOMIC DNA]</scope>
    <source>
        <strain evidence="9">CGMCC 1.12461</strain>
    </source>
</reference>
<dbReference type="PROSITE" id="PS00065">
    <property type="entry name" value="D_2_HYDROXYACID_DH_1"/>
    <property type="match status" value="1"/>
</dbReference>
<feature type="binding site" evidence="5">
    <location>
        <position position="178"/>
    </location>
    <ligand>
        <name>NAD(+)</name>
        <dbReference type="ChEBI" id="CHEBI:57540"/>
    </ligand>
</feature>
<comment type="similarity">
    <text evidence="5">Belongs to the D-isomer specific 2-hydroxyacid dehydrogenase family. PdxB subfamily.</text>
</comment>
<dbReference type="AlphaFoldDB" id="A0A285J536"/>
<organism evidence="8 9">
    <name type="scientific">Arsukibacterium tuosuense</name>
    <dbReference type="NCBI Taxonomy" id="1323745"/>
    <lineage>
        <taxon>Bacteria</taxon>
        <taxon>Pseudomonadati</taxon>
        <taxon>Pseudomonadota</taxon>
        <taxon>Gammaproteobacteria</taxon>
        <taxon>Chromatiales</taxon>
        <taxon>Chromatiaceae</taxon>
        <taxon>Arsukibacterium</taxon>
    </lineage>
</organism>
<proteinExistence type="inferred from homology"/>
<feature type="binding site" evidence="5">
    <location>
        <position position="149"/>
    </location>
    <ligand>
        <name>NAD(+)</name>
        <dbReference type="ChEBI" id="CHEBI:57540"/>
    </ligand>
</feature>
<dbReference type="Proteomes" id="UP000219353">
    <property type="component" value="Unassembled WGS sequence"/>
</dbReference>
<feature type="domain" description="Erythronate-4-phosphate dehydrogenase dimerisation" evidence="7">
    <location>
        <begin position="291"/>
        <end position="359"/>
    </location>
</feature>
<dbReference type="InterPro" id="IPR038251">
    <property type="entry name" value="PdxB_dimer_sf"/>
</dbReference>
<protein>
    <recommendedName>
        <fullName evidence="5">Erythronate-4-phosphate dehydrogenase</fullName>
        <ecNumber evidence="5">1.1.1.290</ecNumber>
    </recommendedName>
</protein>
<dbReference type="PANTHER" id="PTHR42938:SF9">
    <property type="entry name" value="FORMATE DEHYDROGENASE 1"/>
    <property type="match status" value="1"/>
</dbReference>
<feature type="active site" evidence="5">
    <location>
        <position position="239"/>
    </location>
</feature>
<dbReference type="EMBL" id="OBEB01000006">
    <property type="protein sequence ID" value="SNY55394.1"/>
    <property type="molecule type" value="Genomic_DNA"/>
</dbReference>
<feature type="binding site" evidence="5">
    <location>
        <position position="47"/>
    </location>
    <ligand>
        <name>substrate</name>
    </ligand>
</feature>
<dbReference type="GO" id="GO:0046983">
    <property type="term" value="F:protein dimerization activity"/>
    <property type="evidence" value="ECO:0007669"/>
    <property type="project" value="InterPro"/>
</dbReference>
<keyword evidence="9" id="KW-1185">Reference proteome</keyword>
<feature type="binding site" evidence="5">
    <location>
        <begin position="209"/>
        <end position="211"/>
    </location>
    <ligand>
        <name>NAD(+)</name>
        <dbReference type="ChEBI" id="CHEBI:57540"/>
    </ligand>
</feature>
<dbReference type="GO" id="GO:0051287">
    <property type="term" value="F:NAD binding"/>
    <property type="evidence" value="ECO:0007669"/>
    <property type="project" value="InterPro"/>
</dbReference>
<keyword evidence="2 5" id="KW-0560">Oxidoreductase</keyword>
<comment type="subcellular location">
    <subcellularLocation>
        <location evidence="5">Cytoplasm</location>
    </subcellularLocation>
</comment>
<feature type="active site" description="Proton donor" evidence="5">
    <location>
        <position position="256"/>
    </location>
</feature>
<dbReference type="UniPathway" id="UPA00244">
    <property type="reaction ID" value="UER00310"/>
</dbReference>
<dbReference type="SUPFAM" id="SSF51735">
    <property type="entry name" value="NAD(P)-binding Rossmann-fold domains"/>
    <property type="match status" value="1"/>
</dbReference>
<dbReference type="CDD" id="cd12158">
    <property type="entry name" value="ErythrP_dh"/>
    <property type="match status" value="1"/>
</dbReference>
<evidence type="ECO:0000256" key="2">
    <source>
        <dbReference type="ARBA" id="ARBA00023002"/>
    </source>
</evidence>
<dbReference type="InterPro" id="IPR036291">
    <property type="entry name" value="NAD(P)-bd_dom_sf"/>
</dbReference>
<name>A0A285J536_9GAMM</name>
<dbReference type="EC" id="1.1.1.290" evidence="5"/>